<keyword evidence="3 4" id="KW-0539">Nucleus</keyword>
<dbReference type="GO" id="GO:0007420">
    <property type="term" value="P:brain development"/>
    <property type="evidence" value="ECO:0007669"/>
    <property type="project" value="TreeGrafter"/>
</dbReference>
<name>A0A814TH31_9BILA</name>
<dbReference type="GO" id="GO:0005634">
    <property type="term" value="C:nucleus"/>
    <property type="evidence" value="ECO:0007669"/>
    <property type="project" value="UniProtKB-SubCell"/>
</dbReference>
<dbReference type="GO" id="GO:0001228">
    <property type="term" value="F:DNA-binding transcription activator activity, RNA polymerase II-specific"/>
    <property type="evidence" value="ECO:0007669"/>
    <property type="project" value="TreeGrafter"/>
</dbReference>
<dbReference type="AlphaFoldDB" id="A0A814TH31"/>
<dbReference type="GO" id="GO:0000122">
    <property type="term" value="P:negative regulation of transcription by RNA polymerase II"/>
    <property type="evidence" value="ECO:0007669"/>
    <property type="project" value="TreeGrafter"/>
</dbReference>
<feature type="region of interest" description="Disordered" evidence="5">
    <location>
        <begin position="369"/>
        <end position="430"/>
    </location>
</feature>
<evidence type="ECO:0000313" key="7">
    <source>
        <dbReference type="EMBL" id="CAF1161638.1"/>
    </source>
</evidence>
<keyword evidence="2 4" id="KW-0238">DNA-binding</keyword>
<organism evidence="7 8">
    <name type="scientific">Adineta steineri</name>
    <dbReference type="NCBI Taxonomy" id="433720"/>
    <lineage>
        <taxon>Eukaryota</taxon>
        <taxon>Metazoa</taxon>
        <taxon>Spiralia</taxon>
        <taxon>Gnathifera</taxon>
        <taxon>Rotifera</taxon>
        <taxon>Eurotatoria</taxon>
        <taxon>Bdelloidea</taxon>
        <taxon>Adinetida</taxon>
        <taxon>Adinetidae</taxon>
        <taxon>Adineta</taxon>
    </lineage>
</organism>
<protein>
    <recommendedName>
        <fullName evidence="6">HMG box domain-containing protein</fullName>
    </recommendedName>
</protein>
<feature type="compositionally biased region" description="Low complexity" evidence="5">
    <location>
        <begin position="301"/>
        <end position="310"/>
    </location>
</feature>
<dbReference type="CDD" id="cd01388">
    <property type="entry name" value="HMG-box_SoxB"/>
    <property type="match status" value="1"/>
</dbReference>
<feature type="compositionally biased region" description="Low complexity" evidence="5">
    <location>
        <begin position="324"/>
        <end position="337"/>
    </location>
</feature>
<accession>A0A814TH31</accession>
<dbReference type="GO" id="GO:0000978">
    <property type="term" value="F:RNA polymerase II cis-regulatory region sequence-specific DNA binding"/>
    <property type="evidence" value="ECO:0007669"/>
    <property type="project" value="TreeGrafter"/>
</dbReference>
<dbReference type="InterPro" id="IPR050140">
    <property type="entry name" value="SRY-related_HMG-box_TF-like"/>
</dbReference>
<evidence type="ECO:0000259" key="6">
    <source>
        <dbReference type="PROSITE" id="PS50118"/>
    </source>
</evidence>
<feature type="compositionally biased region" description="Low complexity" evidence="5">
    <location>
        <begin position="273"/>
        <end position="285"/>
    </location>
</feature>
<feature type="DNA-binding region" description="HMG box" evidence="4">
    <location>
        <begin position="188"/>
        <end position="256"/>
    </location>
</feature>
<dbReference type="InterPro" id="IPR036910">
    <property type="entry name" value="HMG_box_dom_sf"/>
</dbReference>
<sequence>MRRGSKAVIIEQNIFRVYARETDYEALFLLFKNLFKTMVSLYNMDSNPELSFNTSHYPHHHIPYHHGNIYDPSAQNSSAPPLPPSANWMMNPQHSHTHLMMQHHIQAPPSQYSNGMNGPHSNSSKDEPSSPLSSSPDGTTPPTSSSALTPNSLSTSHHHHRHQQQQQQQQQQQHHHTSASKKSYDDRVKRPMNAFMVWSRGQRRKMAQENPKMHNSLISTCLGAEWKRLNEEDKRPFIDEAKRLRAIHMKEHPDYKYRPRRKTKNLQQTTPTSNNHNSSSMNNHHSQQKKDKSNHLHHQQQHLLNSSTSNLPPPPPRGTSWALPGNIIGSNSSSSSPYLTDCNPSYSMTDPNVLYSHPFSAAPMYHYGPPSSTSPQTPPPSVQYGYGGNHPYSYMKHEPISSQQHFYPPLPPVSHQDYSPPDPSSPEQHM</sequence>
<reference evidence="7" key="1">
    <citation type="submission" date="2021-02" db="EMBL/GenBank/DDBJ databases">
        <authorList>
            <person name="Nowell W R."/>
        </authorList>
    </citation>
    <scope>NUCLEOTIDE SEQUENCE</scope>
</reference>
<dbReference type="PANTHER" id="PTHR10270:SF324">
    <property type="entry name" value="SOX DOMAIN-CONTAINING PROTEIN DICHAETE-RELATED"/>
    <property type="match status" value="1"/>
</dbReference>
<feature type="domain" description="HMG box" evidence="6">
    <location>
        <begin position="188"/>
        <end position="256"/>
    </location>
</feature>
<dbReference type="PROSITE" id="PS50118">
    <property type="entry name" value="HMG_BOX_2"/>
    <property type="match status" value="1"/>
</dbReference>
<comment type="subcellular location">
    <subcellularLocation>
        <location evidence="1">Nucleus</location>
    </subcellularLocation>
</comment>
<feature type="region of interest" description="Disordered" evidence="5">
    <location>
        <begin position="68"/>
        <end position="92"/>
    </location>
</feature>
<dbReference type="Proteomes" id="UP000663845">
    <property type="component" value="Unassembled WGS sequence"/>
</dbReference>
<evidence type="ECO:0000256" key="3">
    <source>
        <dbReference type="ARBA" id="ARBA00023242"/>
    </source>
</evidence>
<dbReference type="Gene3D" id="1.10.30.10">
    <property type="entry name" value="High mobility group box domain"/>
    <property type="match status" value="1"/>
</dbReference>
<dbReference type="EMBL" id="CAJNOG010000306">
    <property type="protein sequence ID" value="CAF1161638.1"/>
    <property type="molecule type" value="Genomic_DNA"/>
</dbReference>
<feature type="region of interest" description="Disordered" evidence="5">
    <location>
        <begin position="249"/>
        <end position="337"/>
    </location>
</feature>
<dbReference type="PANTHER" id="PTHR10270">
    <property type="entry name" value="SOX TRANSCRIPTION FACTOR"/>
    <property type="match status" value="1"/>
</dbReference>
<evidence type="ECO:0000313" key="8">
    <source>
        <dbReference type="Proteomes" id="UP000663845"/>
    </source>
</evidence>
<evidence type="ECO:0000256" key="2">
    <source>
        <dbReference type="ARBA" id="ARBA00023125"/>
    </source>
</evidence>
<comment type="caution">
    <text evidence="7">The sequence shown here is derived from an EMBL/GenBank/DDBJ whole genome shotgun (WGS) entry which is preliminary data.</text>
</comment>
<dbReference type="Pfam" id="PF00505">
    <property type="entry name" value="HMG_box"/>
    <property type="match status" value="1"/>
</dbReference>
<feature type="region of interest" description="Disordered" evidence="5">
    <location>
        <begin position="108"/>
        <end position="189"/>
    </location>
</feature>
<dbReference type="SUPFAM" id="SSF47095">
    <property type="entry name" value="HMG-box"/>
    <property type="match status" value="1"/>
</dbReference>
<evidence type="ECO:0000256" key="1">
    <source>
        <dbReference type="ARBA" id="ARBA00004123"/>
    </source>
</evidence>
<evidence type="ECO:0000256" key="4">
    <source>
        <dbReference type="PROSITE-ProRule" id="PRU00267"/>
    </source>
</evidence>
<feature type="compositionally biased region" description="Low complexity" evidence="5">
    <location>
        <begin position="129"/>
        <end position="155"/>
    </location>
</feature>
<evidence type="ECO:0000256" key="5">
    <source>
        <dbReference type="SAM" id="MobiDB-lite"/>
    </source>
</evidence>
<dbReference type="FunFam" id="1.10.30.10:FF:000002">
    <property type="entry name" value="transcription factor Sox-2"/>
    <property type="match status" value="1"/>
</dbReference>
<dbReference type="GO" id="GO:0030182">
    <property type="term" value="P:neuron differentiation"/>
    <property type="evidence" value="ECO:0007669"/>
    <property type="project" value="TreeGrafter"/>
</dbReference>
<proteinExistence type="predicted"/>
<dbReference type="SMART" id="SM00398">
    <property type="entry name" value="HMG"/>
    <property type="match status" value="1"/>
</dbReference>
<gene>
    <name evidence="7" type="ORF">JYZ213_LOCUS24683</name>
</gene>
<dbReference type="InterPro" id="IPR009071">
    <property type="entry name" value="HMG_box_dom"/>
</dbReference>